<evidence type="ECO:0000313" key="1">
    <source>
        <dbReference type="EMBL" id="TMM48369.1"/>
    </source>
</evidence>
<dbReference type="OrthoDB" id="7237303at2"/>
<dbReference type="EMBL" id="VCAO01000003">
    <property type="protein sequence ID" value="TMM48369.1"/>
    <property type="molecule type" value="Genomic_DNA"/>
</dbReference>
<reference evidence="1 2" key="1">
    <citation type="submission" date="2019-05" db="EMBL/GenBank/DDBJ databases">
        <title>Erythrobacter marisflavi sp. nov., isolated from isolated from water of an estuary environment.</title>
        <authorList>
            <person name="Yoon J.-H."/>
        </authorList>
    </citation>
    <scope>NUCLEOTIDE SEQUENCE [LARGE SCALE GENOMIC DNA]</scope>
    <source>
        <strain evidence="1 2">KEM-5</strain>
    </source>
</reference>
<comment type="caution">
    <text evidence="1">The sequence shown here is derived from an EMBL/GenBank/DDBJ whole genome shotgun (WGS) entry which is preliminary data.</text>
</comment>
<dbReference type="InterPro" id="IPR011050">
    <property type="entry name" value="Pectin_lyase_fold/virulence"/>
</dbReference>
<proteinExistence type="predicted"/>
<protein>
    <submittedName>
        <fullName evidence="1">Right-handed parallel beta-helix repeat-containing protein</fullName>
    </submittedName>
</protein>
<accession>A0A5S3P5P7</accession>
<organism evidence="1 2">
    <name type="scientific">Qipengyuania marisflavi</name>
    <dbReference type="NCBI Taxonomy" id="2486356"/>
    <lineage>
        <taxon>Bacteria</taxon>
        <taxon>Pseudomonadati</taxon>
        <taxon>Pseudomonadota</taxon>
        <taxon>Alphaproteobacteria</taxon>
        <taxon>Sphingomonadales</taxon>
        <taxon>Erythrobacteraceae</taxon>
        <taxon>Qipengyuania</taxon>
    </lineage>
</organism>
<sequence length="327" mass="34487">MVSPGSRPATRPSLWPVLLLALLAVGAIPAAALLAQEADRPFTVESNGRSYESLQQAVDAIGSGSGTILIAPGTYRQCAVQKAGTIAYRARQNGTAIFDGKACQGKAALVLDGEGAQVTGLVFANIRVEDRNGAGIRLENGPLTVSQSWFRDSEQGILTVNGRNSDLAIDKSTFTRLGTCEGSGGCAHAIYAGDYGRVTITRSRFEAGRGGHYVKSRAGRTVIADSSFDDSAGQGTNYMIDLPDGGTGAITGNWFVQGPDKENWSTFIAVGAEDAGYSADGLLIAGNDARLAPGLTRKPAFVADWTGDRLELRDNRLGLGIREFERR</sequence>
<keyword evidence="2" id="KW-1185">Reference proteome</keyword>
<dbReference type="RefSeq" id="WP_138617982.1">
    <property type="nucleotide sequence ID" value="NZ_VCAO01000003.1"/>
</dbReference>
<dbReference type="Proteomes" id="UP000309668">
    <property type="component" value="Unassembled WGS sequence"/>
</dbReference>
<dbReference type="AlphaFoldDB" id="A0A5S3P5P7"/>
<dbReference type="SUPFAM" id="SSF51126">
    <property type="entry name" value="Pectin lyase-like"/>
    <property type="match status" value="1"/>
</dbReference>
<dbReference type="Gene3D" id="2.160.20.10">
    <property type="entry name" value="Single-stranded right-handed beta-helix, Pectin lyase-like"/>
    <property type="match status" value="1"/>
</dbReference>
<name>A0A5S3P5P7_9SPHN</name>
<gene>
    <name evidence="1" type="ORF">FEV51_08820</name>
</gene>
<evidence type="ECO:0000313" key="2">
    <source>
        <dbReference type="Proteomes" id="UP000309668"/>
    </source>
</evidence>
<dbReference type="InterPro" id="IPR012334">
    <property type="entry name" value="Pectin_lyas_fold"/>
</dbReference>